<dbReference type="RefSeq" id="WP_055408131.1">
    <property type="nucleotide sequence ID" value="NZ_CP013011.1"/>
</dbReference>
<dbReference type="PIRSF" id="PIRSF018978">
    <property type="entry name" value="tRNA_m1G_mtfrase_arc_prd"/>
    <property type="match status" value="1"/>
</dbReference>
<protein>
    <recommendedName>
        <fullName evidence="4">SAM-dependent MTase TRM10-type domain-containing protein</fullName>
    </recommendedName>
</protein>
<reference evidence="6 8" key="2">
    <citation type="submission" date="2017-05" db="EMBL/GenBank/DDBJ databases">
        <title>The draft genome of the hyperthermophilic archaeon 'Pyrodictium delaneyi strain Hulk', an iron and nitrate reducer, reveals the capacity for sulfate reduction.</title>
        <authorList>
            <person name="Demey L.M."/>
            <person name="Miller C."/>
            <person name="Manzella M."/>
            <person name="Reguera G."/>
            <person name="Kashefi K."/>
        </authorList>
    </citation>
    <scope>NUCLEOTIDE SEQUENCE [LARGE SCALE GENOMIC DNA]</scope>
    <source>
        <strain evidence="6 8">Hulk</strain>
    </source>
</reference>
<feature type="domain" description="SAM-dependent MTase TRM10-type" evidence="4">
    <location>
        <begin position="109"/>
        <end position="301"/>
    </location>
</feature>
<dbReference type="GO" id="GO:0030488">
    <property type="term" value="P:tRNA methylation"/>
    <property type="evidence" value="ECO:0007669"/>
    <property type="project" value="InterPro"/>
</dbReference>
<dbReference type="Proteomes" id="UP000058613">
    <property type="component" value="Chromosome"/>
</dbReference>
<dbReference type="Pfam" id="PF04252">
    <property type="entry name" value="SFM1-like"/>
    <property type="match status" value="1"/>
</dbReference>
<dbReference type="EMBL" id="CP013011">
    <property type="protein sequence ID" value="ALL00675.1"/>
    <property type="molecule type" value="Genomic_DNA"/>
</dbReference>
<reference evidence="5 7" key="1">
    <citation type="submission" date="2015-10" db="EMBL/GenBank/DDBJ databases">
        <title>Complete genome sequence of hyperthermophilic archaeon Pyrodictium delaneyi Su06.</title>
        <authorList>
            <person name="Jung J.-H."/>
            <person name="Lin J."/>
            <person name="Holden J.F."/>
            <person name="Park C.-S."/>
        </authorList>
    </citation>
    <scope>NUCLEOTIDE SEQUENCE [LARGE SCALE GENOMIC DNA]</scope>
    <source>
        <strain evidence="5 7">Su06</strain>
    </source>
</reference>
<sequence length="366" mass="41930">MKCLTVADQHCCEERCYQELPRYKLLEMLQERSWYSVGSLVHLDAGRVRRNPFQELLVRILTWGGGFVEASKWNGLVKFCEEYRDRVFRYIAGRGEIRADAVYSPEADWRHELLERLPEPRPLIVIDLSLLHTHIAMSEYRSLRRQIGATLGIVRRYLWDRHLLLAGAPPGAYEWLRAFLGRGLVDVSTLASDEAAHIRGADRIILLDPNAEHDLEPRDVLEADAFIIGGIVDRLPRPGETRKLVLKGLAEPRRLTLRGSVHGVPSRLNMVAEIVLMARYETCGNVEEAIRRVMSPRDAKLRAYVELARWSRGRKKKVPWSLYEELAKWLPLTPKDFVKAARMAGLDVEEPPASISDRGQARRATR</sequence>
<proteinExistence type="predicted"/>
<dbReference type="AlphaFoldDB" id="A0A0P0N1V1"/>
<name>A0A0P0N1V1_9CREN</name>
<dbReference type="Gene3D" id="3.40.1280.30">
    <property type="match status" value="1"/>
</dbReference>
<organism evidence="5 7">
    <name type="scientific">Pyrodictium delaneyi</name>
    <dbReference type="NCBI Taxonomy" id="1273541"/>
    <lineage>
        <taxon>Archaea</taxon>
        <taxon>Thermoproteota</taxon>
        <taxon>Thermoprotei</taxon>
        <taxon>Desulfurococcales</taxon>
        <taxon>Pyrodictiaceae</taxon>
        <taxon>Pyrodictium</taxon>
    </lineage>
</organism>
<evidence type="ECO:0000313" key="6">
    <source>
        <dbReference type="EMBL" id="OWJ54121.1"/>
    </source>
</evidence>
<evidence type="ECO:0000256" key="3">
    <source>
        <dbReference type="ARBA" id="ARBA00022691"/>
    </source>
</evidence>
<dbReference type="InterPro" id="IPR007364">
    <property type="entry name" value="SFM1-like"/>
</dbReference>
<evidence type="ECO:0000313" key="7">
    <source>
        <dbReference type="Proteomes" id="UP000058613"/>
    </source>
</evidence>
<evidence type="ECO:0000256" key="2">
    <source>
        <dbReference type="ARBA" id="ARBA00022679"/>
    </source>
</evidence>
<evidence type="ECO:0000259" key="4">
    <source>
        <dbReference type="PROSITE" id="PS51675"/>
    </source>
</evidence>
<evidence type="ECO:0000313" key="5">
    <source>
        <dbReference type="EMBL" id="ALL00675.1"/>
    </source>
</evidence>
<dbReference type="InterPro" id="IPR028564">
    <property type="entry name" value="MT_TRM10-typ"/>
</dbReference>
<dbReference type="PROSITE" id="PS51675">
    <property type="entry name" value="SAM_MT_TRM10"/>
    <property type="match status" value="1"/>
</dbReference>
<keyword evidence="8" id="KW-1185">Reference proteome</keyword>
<dbReference type="KEGG" id="pdl:Pyrde_0625"/>
<keyword evidence="2" id="KW-0808">Transferase</keyword>
<evidence type="ECO:0000256" key="1">
    <source>
        <dbReference type="ARBA" id="ARBA00022603"/>
    </source>
</evidence>
<dbReference type="EMBL" id="NCQP01000007">
    <property type="protein sequence ID" value="OWJ54121.1"/>
    <property type="molecule type" value="Genomic_DNA"/>
</dbReference>
<dbReference type="OrthoDB" id="14987at2157"/>
<dbReference type="Proteomes" id="UP000196694">
    <property type="component" value="Unassembled WGS sequence"/>
</dbReference>
<dbReference type="GeneID" id="26098961"/>
<keyword evidence="1" id="KW-0489">Methyltransferase</keyword>
<gene>
    <name evidence="6" type="ORF">Pdsh_09730</name>
    <name evidence="5" type="ORF">Pyrde_0625</name>
</gene>
<keyword evidence="3" id="KW-0949">S-adenosyl-L-methionine</keyword>
<evidence type="ECO:0000313" key="8">
    <source>
        <dbReference type="Proteomes" id="UP000196694"/>
    </source>
</evidence>
<accession>A0A0P0N1V1</accession>
<dbReference type="InterPro" id="IPR016742">
    <property type="entry name" value="tRNA_m1G_mtfrase_arc"/>
</dbReference>
<dbReference type="InterPro" id="IPR038459">
    <property type="entry name" value="MT_TRM10-typ_sf"/>
</dbReference>
<dbReference type="GO" id="GO:0008175">
    <property type="term" value="F:tRNA methyltransferase activity"/>
    <property type="evidence" value="ECO:0007669"/>
    <property type="project" value="InterPro"/>
</dbReference>